<evidence type="ECO:0000256" key="1">
    <source>
        <dbReference type="SAM" id="Coils"/>
    </source>
</evidence>
<evidence type="ECO:0000256" key="2">
    <source>
        <dbReference type="SAM" id="MobiDB-lite"/>
    </source>
</evidence>
<evidence type="ECO:0000313" key="4">
    <source>
        <dbReference type="EMBL" id="CAL5222392.1"/>
    </source>
</evidence>
<keyword evidence="1" id="KW-0175">Coiled coil</keyword>
<evidence type="ECO:0000256" key="3">
    <source>
        <dbReference type="SAM" id="Phobius"/>
    </source>
</evidence>
<sequence>MYSSSYNNGYRSPLDDPRGFRKGNKYVKQLGKLSPLIALILTIGLLATLVFHGTKVSRLGRELLAAQTNIQTTRGELLQSQRASESHRELAQQRLRHSDAVRTEMESVRGRLRTAEEDNAHKQALISHNNHQIEQLNAKVQELQTKSWQDSNCRSELDMLKSTSEHTRRSLTERETAVADKDRQIAELQRQVVELQAKAGGSVGSVVSPPVVPADTRAGWSDPRASAAGVPPPPSQLSKEAHAGFAHVASMLVGQGIVDPAGEQHLTSVIVEFFEARMATMIGAEFNGAQTTTGQPLHEELYTKFVSAGIYSSHGRDHMISTVKHMVDALNHGAPAAAGQAQDMVGRGVGQAIPDAQPGHAGVGIGRKDLGGVDTSAHAQQQQQQQQHHDTSHPGWQQHEPAAHGAPDPQAQQQYDSLHHGAFHRPAAAQEHKPKPDAAGFIY</sequence>
<gene>
    <name evidence="4" type="primary">g4750</name>
    <name evidence="4" type="ORF">VP750_LOCUS4051</name>
</gene>
<keyword evidence="3" id="KW-1133">Transmembrane helix</keyword>
<keyword evidence="3" id="KW-0812">Transmembrane</keyword>
<evidence type="ECO:0000313" key="5">
    <source>
        <dbReference type="Proteomes" id="UP001497392"/>
    </source>
</evidence>
<feature type="region of interest" description="Disordered" evidence="2">
    <location>
        <begin position="219"/>
        <end position="238"/>
    </location>
</feature>
<accession>A0ABP1FXZ3</accession>
<organism evidence="4 5">
    <name type="scientific">Coccomyxa viridis</name>
    <dbReference type="NCBI Taxonomy" id="1274662"/>
    <lineage>
        <taxon>Eukaryota</taxon>
        <taxon>Viridiplantae</taxon>
        <taxon>Chlorophyta</taxon>
        <taxon>core chlorophytes</taxon>
        <taxon>Trebouxiophyceae</taxon>
        <taxon>Trebouxiophyceae incertae sedis</taxon>
        <taxon>Coccomyxaceae</taxon>
        <taxon>Coccomyxa</taxon>
    </lineage>
</organism>
<keyword evidence="3" id="KW-0472">Membrane</keyword>
<feature type="transmembrane region" description="Helical" evidence="3">
    <location>
        <begin position="33"/>
        <end position="51"/>
    </location>
</feature>
<dbReference type="Proteomes" id="UP001497392">
    <property type="component" value="Unassembled WGS sequence"/>
</dbReference>
<reference evidence="4 5" key="1">
    <citation type="submission" date="2024-06" db="EMBL/GenBank/DDBJ databases">
        <authorList>
            <person name="Kraege A."/>
            <person name="Thomma B."/>
        </authorList>
    </citation>
    <scope>NUCLEOTIDE SEQUENCE [LARGE SCALE GENOMIC DNA]</scope>
</reference>
<comment type="caution">
    <text evidence="4">The sequence shown here is derived from an EMBL/GenBank/DDBJ whole genome shotgun (WGS) entry which is preliminary data.</text>
</comment>
<feature type="region of interest" description="Disordered" evidence="2">
    <location>
        <begin position="350"/>
        <end position="412"/>
    </location>
</feature>
<protein>
    <submittedName>
        <fullName evidence="4">G4750 protein</fullName>
    </submittedName>
</protein>
<name>A0ABP1FXZ3_9CHLO</name>
<proteinExistence type="predicted"/>
<keyword evidence="5" id="KW-1185">Reference proteome</keyword>
<dbReference type="EMBL" id="CAXHTA020000007">
    <property type="protein sequence ID" value="CAL5222392.1"/>
    <property type="molecule type" value="Genomic_DNA"/>
</dbReference>
<feature type="coiled-coil region" evidence="1">
    <location>
        <begin position="171"/>
        <end position="198"/>
    </location>
</feature>